<dbReference type="NCBIfam" id="TIGR00873">
    <property type="entry name" value="gnd"/>
    <property type="match status" value="1"/>
</dbReference>
<dbReference type="Gene3D" id="1.20.5.320">
    <property type="entry name" value="6-Phosphogluconate Dehydrogenase, domain 3"/>
    <property type="match status" value="1"/>
</dbReference>
<dbReference type="InterPro" id="IPR036291">
    <property type="entry name" value="NAD(P)-bd_dom_sf"/>
</dbReference>
<dbReference type="GO" id="GO:0006098">
    <property type="term" value="P:pentose-phosphate shunt"/>
    <property type="evidence" value="ECO:0007669"/>
    <property type="project" value="UniProtKB-UniPathway"/>
</dbReference>
<keyword evidence="7 14" id="KW-0311">Gluconate utilization</keyword>
<dbReference type="EMBL" id="CADCUQ010000442">
    <property type="protein sequence ID" value="CAA9405028.1"/>
    <property type="molecule type" value="Genomic_DNA"/>
</dbReference>
<comment type="subunit">
    <text evidence="10">Homodimer.</text>
</comment>
<reference evidence="17" key="1">
    <citation type="submission" date="2020-02" db="EMBL/GenBank/DDBJ databases">
        <authorList>
            <person name="Meier V. D."/>
        </authorList>
    </citation>
    <scope>NUCLEOTIDE SEQUENCE</scope>
    <source>
        <strain evidence="17">AVDCRST_MAG64</strain>
    </source>
</reference>
<comment type="pathway">
    <text evidence="2 10 14">Carbohydrate degradation; pentose phosphate pathway; D-ribulose 5-phosphate from D-glucose 6-phosphate (oxidative stage): step 3/3.</text>
</comment>
<evidence type="ECO:0000256" key="12">
    <source>
        <dbReference type="PIRSR" id="PIRSR000109-2"/>
    </source>
</evidence>
<feature type="active site" description="Proton donor" evidence="11">
    <location>
        <position position="192"/>
    </location>
</feature>
<keyword evidence="10 14" id="KW-0521">NADP</keyword>
<evidence type="ECO:0000256" key="2">
    <source>
        <dbReference type="ARBA" id="ARBA00004874"/>
    </source>
</evidence>
<dbReference type="UniPathway" id="UPA00115">
    <property type="reaction ID" value="UER00410"/>
</dbReference>
<dbReference type="PIRSF" id="PIRSF000109">
    <property type="entry name" value="6PGD"/>
    <property type="match status" value="1"/>
</dbReference>
<dbReference type="InterPro" id="IPR008927">
    <property type="entry name" value="6-PGluconate_DH-like_C_sf"/>
</dbReference>
<dbReference type="Gene3D" id="3.40.50.720">
    <property type="entry name" value="NAD(P)-binding Rossmann-like Domain"/>
    <property type="match status" value="1"/>
</dbReference>
<feature type="domain" description="6-phosphogluconate dehydrogenase C-terminal" evidence="16">
    <location>
        <begin position="181"/>
        <end position="483"/>
    </location>
</feature>
<sequence length="510" mass="55719">MAGQAFGVIGLEVMGRNIAMNIERNGFPIAVFNRTYAKTQQFLETTAKGKNAKGAERIEDFVKLLERPRRILMMVKAGAATDATIQSIKPFLEPGDILIDGGNALYNDTERRAAELAPTGIKFFGMGVSGGEEGALWGPSIMPGGDRESYNHLRPILEKIAAKAPSDGVPCVTYCGEGGAGHFVKMVHNGIEYGDMQLIAEAYDLLKNIGGLNNHQLKDVFAQWNRSELQSFLIEVTEKVIDFPDPKDPTDGPPRPLVEQIRDVVGMKGTGTWTIKAGLDLLVPIPTMAAAVDMRELSMLKGEREAASQKLAGPKPAKLTGGDLKAFVDDVKAALYCSKIASYAQGMALLAAANRPKAQGGFDFKMTLPDLPMIWRAGCIIRAVFLEEITQAFKKNPVLANLFTDDRFRGMVAERQDAWRRIVKLGVDHGIGLPAFSASLAYYDSYRRARLPGNLIQAQRDYFGAHTYERNDAPGTFIHTEWAAEQIAHEPPEVGHGATQVSTREQPKGD</sequence>
<dbReference type="PRINTS" id="PR00076">
    <property type="entry name" value="6PGDHDRGNASE"/>
</dbReference>
<evidence type="ECO:0000256" key="3">
    <source>
        <dbReference type="ARBA" id="ARBA00008419"/>
    </source>
</evidence>
<dbReference type="SMART" id="SM01350">
    <property type="entry name" value="6PGD"/>
    <property type="match status" value="1"/>
</dbReference>
<feature type="binding site" evidence="13">
    <location>
        <begin position="33"/>
        <end position="35"/>
    </location>
    <ligand>
        <name>NADP(+)</name>
        <dbReference type="ChEBI" id="CHEBI:58349"/>
    </ligand>
</feature>
<dbReference type="InterPro" id="IPR006183">
    <property type="entry name" value="Pgluconate_DH"/>
</dbReference>
<evidence type="ECO:0000256" key="10">
    <source>
        <dbReference type="PIRNR" id="PIRNR000109"/>
    </source>
</evidence>
<feature type="region of interest" description="Disordered" evidence="15">
    <location>
        <begin position="490"/>
        <end position="510"/>
    </location>
</feature>
<evidence type="ECO:0000256" key="5">
    <source>
        <dbReference type="ARBA" id="ARBA00018193"/>
    </source>
</evidence>
<dbReference type="EC" id="1.1.1.44" evidence="4 10"/>
<dbReference type="FunFam" id="3.40.50.720:FF:000007">
    <property type="entry name" value="6-phosphogluconate dehydrogenase, decarboxylating"/>
    <property type="match status" value="1"/>
</dbReference>
<accession>A0A6J4P5J6</accession>
<evidence type="ECO:0000256" key="1">
    <source>
        <dbReference type="ARBA" id="ARBA00002526"/>
    </source>
</evidence>
<dbReference type="Pfam" id="PF03446">
    <property type="entry name" value="NAD_binding_2"/>
    <property type="match status" value="1"/>
</dbReference>
<evidence type="ECO:0000259" key="16">
    <source>
        <dbReference type="SMART" id="SM01350"/>
    </source>
</evidence>
<dbReference type="GO" id="GO:0004616">
    <property type="term" value="F:phosphogluconate dehydrogenase (decarboxylating) activity"/>
    <property type="evidence" value="ECO:0007669"/>
    <property type="project" value="UniProtKB-EC"/>
</dbReference>
<dbReference type="NCBIfam" id="NF006765">
    <property type="entry name" value="PRK09287.1"/>
    <property type="match status" value="1"/>
</dbReference>
<evidence type="ECO:0000313" key="17">
    <source>
        <dbReference type="EMBL" id="CAA9405028.1"/>
    </source>
</evidence>
<evidence type="ECO:0000256" key="11">
    <source>
        <dbReference type="PIRSR" id="PIRSR000109-1"/>
    </source>
</evidence>
<evidence type="ECO:0000256" key="7">
    <source>
        <dbReference type="ARBA" id="ARBA00023064"/>
    </source>
</evidence>
<evidence type="ECO:0000256" key="9">
    <source>
        <dbReference type="ARBA" id="ARBA00048640"/>
    </source>
</evidence>
<feature type="binding site" description="in other chain" evidence="12">
    <location>
        <position position="268"/>
    </location>
    <ligand>
        <name>substrate</name>
        <note>ligand shared between dimeric partners</note>
    </ligand>
</feature>
<dbReference type="SUPFAM" id="SSF48179">
    <property type="entry name" value="6-phosphogluconate dehydrogenase C-terminal domain-like"/>
    <property type="match status" value="1"/>
</dbReference>
<evidence type="ECO:0000256" key="4">
    <source>
        <dbReference type="ARBA" id="ARBA00013011"/>
    </source>
</evidence>
<feature type="binding site" description="in other chain" evidence="12">
    <location>
        <position position="193"/>
    </location>
    <ligand>
        <name>substrate</name>
        <note>ligand shared between dimeric partners</note>
    </ligand>
</feature>
<feature type="binding site" description="in other chain" evidence="12">
    <location>
        <begin position="129"/>
        <end position="131"/>
    </location>
    <ligand>
        <name>substrate</name>
        <note>ligand shared between dimeric partners</note>
    </ligand>
</feature>
<dbReference type="SUPFAM" id="SSF51735">
    <property type="entry name" value="NAD(P)-binding Rossmann-fold domains"/>
    <property type="match status" value="1"/>
</dbReference>
<name>A0A6J4P5J6_9BACT</name>
<dbReference type="FunFam" id="1.10.1040.10:FF:000002">
    <property type="entry name" value="6-phosphogluconate dehydrogenase, decarboxylating"/>
    <property type="match status" value="1"/>
</dbReference>
<dbReference type="GO" id="GO:0019521">
    <property type="term" value="P:D-gluconate metabolic process"/>
    <property type="evidence" value="ECO:0007669"/>
    <property type="project" value="UniProtKB-KW"/>
</dbReference>
<feature type="binding site" evidence="12">
    <location>
        <position position="460"/>
    </location>
    <ligand>
        <name>substrate</name>
        <note>ligand shared between dimeric partners</note>
    </ligand>
</feature>
<evidence type="ECO:0000256" key="14">
    <source>
        <dbReference type="RuleBase" id="RU000485"/>
    </source>
</evidence>
<feature type="binding site" description="in other chain" evidence="12">
    <location>
        <position position="295"/>
    </location>
    <ligand>
        <name>substrate</name>
        <note>ligand shared between dimeric partners</note>
    </ligand>
</feature>
<evidence type="ECO:0000256" key="15">
    <source>
        <dbReference type="SAM" id="MobiDB-lite"/>
    </source>
</evidence>
<evidence type="ECO:0000256" key="6">
    <source>
        <dbReference type="ARBA" id="ARBA00023002"/>
    </source>
</evidence>
<feature type="binding site" evidence="13">
    <location>
        <begin position="10"/>
        <end position="15"/>
    </location>
    <ligand>
        <name>NADP(+)</name>
        <dbReference type="ChEBI" id="CHEBI:58349"/>
    </ligand>
</feature>
<keyword evidence="8 10" id="KW-0570">Pentose shunt</keyword>
<dbReference type="Pfam" id="PF00393">
    <property type="entry name" value="6PGD"/>
    <property type="match status" value="1"/>
</dbReference>
<dbReference type="InterPro" id="IPR006113">
    <property type="entry name" value="6PGDH_Gnd/GntZ"/>
</dbReference>
<comment type="similarity">
    <text evidence="3 10 14">Belongs to the 6-phosphogluconate dehydrogenase family.</text>
</comment>
<proteinExistence type="inferred from homology"/>
<feature type="binding site" evidence="12">
    <location>
        <position position="466"/>
    </location>
    <ligand>
        <name>substrate</name>
        <note>ligand shared between dimeric partners</note>
    </ligand>
</feature>
<dbReference type="InterPro" id="IPR006115">
    <property type="entry name" value="6PGDH_NADP-bd"/>
</dbReference>
<feature type="binding site" description="in other chain" evidence="12">
    <location>
        <begin position="188"/>
        <end position="189"/>
    </location>
    <ligand>
        <name>substrate</name>
        <note>ligand shared between dimeric partners</note>
    </ligand>
</feature>
<evidence type="ECO:0000256" key="8">
    <source>
        <dbReference type="ARBA" id="ARBA00023126"/>
    </source>
</evidence>
<dbReference type="Gene3D" id="1.10.1040.10">
    <property type="entry name" value="N-(1-d-carboxylethyl)-l-norvaline Dehydrogenase, domain 2"/>
    <property type="match status" value="1"/>
</dbReference>
<protein>
    <recommendedName>
        <fullName evidence="5 10">6-phosphogluconate dehydrogenase, decarboxylating</fullName>
        <ecNumber evidence="4 10">1.1.1.44</ecNumber>
    </recommendedName>
</protein>
<gene>
    <name evidence="17" type="ORF">AVDCRST_MAG64-1931</name>
</gene>
<organism evidence="17">
    <name type="scientific">uncultured Phycisphaerae bacterium</name>
    <dbReference type="NCBI Taxonomy" id="904963"/>
    <lineage>
        <taxon>Bacteria</taxon>
        <taxon>Pseudomonadati</taxon>
        <taxon>Planctomycetota</taxon>
        <taxon>Phycisphaerae</taxon>
        <taxon>environmental samples</taxon>
    </lineage>
</organism>
<evidence type="ECO:0000256" key="13">
    <source>
        <dbReference type="PIRSR" id="PIRSR000109-3"/>
    </source>
</evidence>
<feature type="binding site" description="in other chain" evidence="12">
    <location>
        <position position="103"/>
    </location>
    <ligand>
        <name>substrate</name>
        <note>ligand shared between dimeric partners</note>
    </ligand>
</feature>
<keyword evidence="6 10" id="KW-0560">Oxidoreductase</keyword>
<dbReference type="AlphaFoldDB" id="A0A6J4P5J6"/>
<dbReference type="GO" id="GO:0050661">
    <property type="term" value="F:NADP binding"/>
    <property type="evidence" value="ECO:0007669"/>
    <property type="project" value="InterPro"/>
</dbReference>
<dbReference type="PANTHER" id="PTHR11811">
    <property type="entry name" value="6-PHOSPHOGLUCONATE DEHYDROGENASE"/>
    <property type="match status" value="1"/>
</dbReference>
<comment type="catalytic activity">
    <reaction evidence="9 10 14">
        <text>6-phospho-D-gluconate + NADP(+) = D-ribulose 5-phosphate + CO2 + NADPH</text>
        <dbReference type="Rhea" id="RHEA:10116"/>
        <dbReference type="ChEBI" id="CHEBI:16526"/>
        <dbReference type="ChEBI" id="CHEBI:57783"/>
        <dbReference type="ChEBI" id="CHEBI:58121"/>
        <dbReference type="ChEBI" id="CHEBI:58349"/>
        <dbReference type="ChEBI" id="CHEBI:58759"/>
        <dbReference type="EC" id="1.1.1.44"/>
    </reaction>
</comment>
<feature type="active site" description="Proton acceptor" evidence="11">
    <location>
        <position position="185"/>
    </location>
</feature>
<feature type="binding site" evidence="13">
    <location>
        <begin position="75"/>
        <end position="77"/>
    </location>
    <ligand>
        <name>NADP(+)</name>
        <dbReference type="ChEBI" id="CHEBI:58349"/>
    </ligand>
</feature>
<feature type="binding site" evidence="13">
    <location>
        <position position="103"/>
    </location>
    <ligand>
        <name>NADP(+)</name>
        <dbReference type="ChEBI" id="CHEBI:58349"/>
    </ligand>
</feature>
<dbReference type="InterPro" id="IPR006114">
    <property type="entry name" value="6PGDH_C"/>
</dbReference>
<comment type="function">
    <text evidence="1 10">Catalyzes the oxidative decarboxylation of 6-phosphogluconate to ribulose 5-phosphate and CO(2), with concomitant reduction of NADP to NADPH.</text>
</comment>
<dbReference type="InterPro" id="IPR013328">
    <property type="entry name" value="6PGD_dom2"/>
</dbReference>